<comment type="caution">
    <text evidence="1">The sequence shown here is derived from an EMBL/GenBank/DDBJ whole genome shotgun (WGS) entry which is preliminary data.</text>
</comment>
<dbReference type="Proteomes" id="UP001153331">
    <property type="component" value="Unassembled WGS sequence"/>
</dbReference>
<proteinExistence type="predicted"/>
<evidence type="ECO:0000313" key="2">
    <source>
        <dbReference type="Proteomes" id="UP001153331"/>
    </source>
</evidence>
<dbReference type="EMBL" id="JAPHNI010000154">
    <property type="protein sequence ID" value="KAJ8115175.1"/>
    <property type="molecule type" value="Genomic_DNA"/>
</dbReference>
<name>A0ACC2IJ01_9PLEO</name>
<sequence length="364" mass="40759">MVTLDVQGTFDALLKNCLLHQIARQGWPQRTIRFIDSFLTDQRVQVRLDQVTTPSYPVACSTPQGSLLSPVLYTLYLAELLSMDTKQRFGYADNICLYRASHSIDTNVELLAADLRQIKAWGEANKVAFAPEKQEMIHLTRQRSSYAPPCLSAGTEAEPNRYAYLNLAGQRKLAPHLRTIDSDHPLTSRIAIPKVKCGKGVGQPQQVQTRVQHIGSLLPEILRIALTAPHYSPSCQADPTLSVDKKTAARTFKECIRRIWLCIDSTSVIWCLRGDAPPTSQWAFLECYRAMETHNVSIKWAPGHLGIEGNEAADRLANLEAQDPSPPTRKATMPTLSGIKSIARESLRSTQRIWWSDKKTKLSK</sequence>
<evidence type="ECO:0000313" key="1">
    <source>
        <dbReference type="EMBL" id="KAJ8115175.1"/>
    </source>
</evidence>
<gene>
    <name evidence="1" type="ORF">OPT61_g3113</name>
</gene>
<accession>A0ACC2IJ01</accession>
<reference evidence="1" key="1">
    <citation type="submission" date="2022-11" db="EMBL/GenBank/DDBJ databases">
        <title>Genome Sequence of Boeremia exigua.</title>
        <authorList>
            <person name="Buettner E."/>
        </authorList>
    </citation>
    <scope>NUCLEOTIDE SEQUENCE</scope>
    <source>
        <strain evidence="1">CU02</strain>
    </source>
</reference>
<protein>
    <submittedName>
        <fullName evidence="1">Uncharacterized protein</fullName>
    </submittedName>
</protein>
<organism evidence="1 2">
    <name type="scientific">Boeremia exigua</name>
    <dbReference type="NCBI Taxonomy" id="749465"/>
    <lineage>
        <taxon>Eukaryota</taxon>
        <taxon>Fungi</taxon>
        <taxon>Dikarya</taxon>
        <taxon>Ascomycota</taxon>
        <taxon>Pezizomycotina</taxon>
        <taxon>Dothideomycetes</taxon>
        <taxon>Pleosporomycetidae</taxon>
        <taxon>Pleosporales</taxon>
        <taxon>Pleosporineae</taxon>
        <taxon>Didymellaceae</taxon>
        <taxon>Boeremia</taxon>
    </lineage>
</organism>
<keyword evidence="2" id="KW-1185">Reference proteome</keyword>